<evidence type="ECO:0000256" key="7">
    <source>
        <dbReference type="PROSITE-ProRule" id="PRU00175"/>
    </source>
</evidence>
<keyword evidence="3" id="KW-0479">Metal-binding</keyword>
<evidence type="ECO:0000313" key="9">
    <source>
        <dbReference type="EMBL" id="EFJ13239.1"/>
    </source>
</evidence>
<dbReference type="Gene3D" id="3.30.40.10">
    <property type="entry name" value="Zinc/RING finger domain, C3HC4 (zinc finger)"/>
    <property type="match status" value="1"/>
</dbReference>
<dbReference type="HOGENOM" id="CLU_013137_21_6_1"/>
<evidence type="ECO:0000256" key="5">
    <source>
        <dbReference type="ARBA" id="ARBA00022833"/>
    </source>
</evidence>
<comment type="similarity">
    <text evidence="6">Belongs to the RING-type zinc finger family. ATL subfamily.</text>
</comment>
<keyword evidence="5" id="KW-0862">Zinc</keyword>
<dbReference type="AlphaFoldDB" id="D8SQW4"/>
<dbReference type="PROSITE" id="PS50089">
    <property type="entry name" value="ZF_RING_2"/>
    <property type="match status" value="1"/>
</dbReference>
<dbReference type="EC" id="2.3.2.27" evidence="2"/>
<name>D8SQW4_SELML</name>
<accession>D8SQW4</accession>
<dbReference type="GO" id="GO:0061630">
    <property type="term" value="F:ubiquitin protein ligase activity"/>
    <property type="evidence" value="ECO:0007669"/>
    <property type="project" value="UniProtKB-EC"/>
</dbReference>
<protein>
    <recommendedName>
        <fullName evidence="2">RING-type E3 ubiquitin transferase</fullName>
        <ecNumber evidence="2">2.3.2.27</ecNumber>
    </recommendedName>
</protein>
<dbReference type="PANTHER" id="PTHR14155:SF610">
    <property type="entry name" value="OS01G0755700 PROTEIN"/>
    <property type="match status" value="1"/>
</dbReference>
<dbReference type="InterPro" id="IPR013083">
    <property type="entry name" value="Znf_RING/FYVE/PHD"/>
</dbReference>
<dbReference type="InParanoid" id="D8SQW4"/>
<evidence type="ECO:0000259" key="8">
    <source>
        <dbReference type="PROSITE" id="PS50089"/>
    </source>
</evidence>
<dbReference type="SMART" id="SM00184">
    <property type="entry name" value="RING"/>
    <property type="match status" value="1"/>
</dbReference>
<evidence type="ECO:0000256" key="1">
    <source>
        <dbReference type="ARBA" id="ARBA00000900"/>
    </source>
</evidence>
<dbReference type="PANTHER" id="PTHR14155">
    <property type="entry name" value="RING FINGER DOMAIN-CONTAINING"/>
    <property type="match status" value="1"/>
</dbReference>
<dbReference type="Proteomes" id="UP000001514">
    <property type="component" value="Unassembled WGS sequence"/>
</dbReference>
<reference evidence="9 10" key="1">
    <citation type="journal article" date="2011" name="Science">
        <title>The Selaginella genome identifies genetic changes associated with the evolution of vascular plants.</title>
        <authorList>
            <person name="Banks J.A."/>
            <person name="Nishiyama T."/>
            <person name="Hasebe M."/>
            <person name="Bowman J.L."/>
            <person name="Gribskov M."/>
            <person name="dePamphilis C."/>
            <person name="Albert V.A."/>
            <person name="Aono N."/>
            <person name="Aoyama T."/>
            <person name="Ambrose B.A."/>
            <person name="Ashton N.W."/>
            <person name="Axtell M.J."/>
            <person name="Barker E."/>
            <person name="Barker M.S."/>
            <person name="Bennetzen J.L."/>
            <person name="Bonawitz N.D."/>
            <person name="Chapple C."/>
            <person name="Cheng C."/>
            <person name="Correa L.G."/>
            <person name="Dacre M."/>
            <person name="DeBarry J."/>
            <person name="Dreyer I."/>
            <person name="Elias M."/>
            <person name="Engstrom E.M."/>
            <person name="Estelle M."/>
            <person name="Feng L."/>
            <person name="Finet C."/>
            <person name="Floyd S.K."/>
            <person name="Frommer W.B."/>
            <person name="Fujita T."/>
            <person name="Gramzow L."/>
            <person name="Gutensohn M."/>
            <person name="Harholt J."/>
            <person name="Hattori M."/>
            <person name="Heyl A."/>
            <person name="Hirai T."/>
            <person name="Hiwatashi Y."/>
            <person name="Ishikawa M."/>
            <person name="Iwata M."/>
            <person name="Karol K.G."/>
            <person name="Koehler B."/>
            <person name="Kolukisaoglu U."/>
            <person name="Kubo M."/>
            <person name="Kurata T."/>
            <person name="Lalonde S."/>
            <person name="Li K."/>
            <person name="Li Y."/>
            <person name="Litt A."/>
            <person name="Lyons E."/>
            <person name="Manning G."/>
            <person name="Maruyama T."/>
            <person name="Michael T.P."/>
            <person name="Mikami K."/>
            <person name="Miyazaki S."/>
            <person name="Morinaga S."/>
            <person name="Murata T."/>
            <person name="Mueller-Roeber B."/>
            <person name="Nelson D.R."/>
            <person name="Obara M."/>
            <person name="Oguri Y."/>
            <person name="Olmstead R.G."/>
            <person name="Onodera N."/>
            <person name="Petersen B.L."/>
            <person name="Pils B."/>
            <person name="Prigge M."/>
            <person name="Rensing S.A."/>
            <person name="Riano-Pachon D.M."/>
            <person name="Roberts A.W."/>
            <person name="Sato Y."/>
            <person name="Scheller H.V."/>
            <person name="Schulz B."/>
            <person name="Schulz C."/>
            <person name="Shakirov E.V."/>
            <person name="Shibagaki N."/>
            <person name="Shinohara N."/>
            <person name="Shippen D.E."/>
            <person name="Soerensen I."/>
            <person name="Sotooka R."/>
            <person name="Sugimoto N."/>
            <person name="Sugita M."/>
            <person name="Sumikawa N."/>
            <person name="Tanurdzic M."/>
            <person name="Theissen G."/>
            <person name="Ulvskov P."/>
            <person name="Wakazuki S."/>
            <person name="Weng J.K."/>
            <person name="Willats W.W."/>
            <person name="Wipf D."/>
            <person name="Wolf P.G."/>
            <person name="Yang L."/>
            <person name="Zimmer A.D."/>
            <person name="Zhu Q."/>
            <person name="Mitros T."/>
            <person name="Hellsten U."/>
            <person name="Loque D."/>
            <person name="Otillar R."/>
            <person name="Salamov A."/>
            <person name="Schmutz J."/>
            <person name="Shapiro H."/>
            <person name="Lindquist E."/>
            <person name="Lucas S."/>
            <person name="Rokhsar D."/>
            <person name="Grigoriev I.V."/>
        </authorList>
    </citation>
    <scope>NUCLEOTIDE SEQUENCE [LARGE SCALE GENOMIC DNA]</scope>
</reference>
<dbReference type="InterPro" id="IPR001841">
    <property type="entry name" value="Znf_RING"/>
</dbReference>
<dbReference type="eggNOG" id="KOG0800">
    <property type="taxonomic scope" value="Eukaryota"/>
</dbReference>
<evidence type="ECO:0000256" key="3">
    <source>
        <dbReference type="ARBA" id="ARBA00022723"/>
    </source>
</evidence>
<comment type="catalytic activity">
    <reaction evidence="1">
        <text>S-ubiquitinyl-[E2 ubiquitin-conjugating enzyme]-L-cysteine + [acceptor protein]-L-lysine = [E2 ubiquitin-conjugating enzyme]-L-cysteine + N(6)-ubiquitinyl-[acceptor protein]-L-lysine.</text>
        <dbReference type="EC" id="2.3.2.27"/>
    </reaction>
</comment>
<evidence type="ECO:0000256" key="2">
    <source>
        <dbReference type="ARBA" id="ARBA00012483"/>
    </source>
</evidence>
<feature type="domain" description="RING-type" evidence="8">
    <location>
        <begin position="16"/>
        <end position="57"/>
    </location>
</feature>
<dbReference type="Pfam" id="PF13639">
    <property type="entry name" value="zf-RING_2"/>
    <property type="match status" value="1"/>
</dbReference>
<sequence>MQAPGDPKSAQSVVECAICLTRLKEAIVRVLPGCNHVFHRSCIDLWLSCNTTCPICRHDLVANHRS</sequence>
<dbReference type="SUPFAM" id="SSF57850">
    <property type="entry name" value="RING/U-box"/>
    <property type="match status" value="1"/>
</dbReference>
<gene>
    <name evidence="9" type="ORF">SELMODRAFT_122663</name>
</gene>
<keyword evidence="4 7" id="KW-0863">Zinc-finger</keyword>
<evidence type="ECO:0000313" key="10">
    <source>
        <dbReference type="Proteomes" id="UP000001514"/>
    </source>
</evidence>
<evidence type="ECO:0000256" key="4">
    <source>
        <dbReference type="ARBA" id="ARBA00022771"/>
    </source>
</evidence>
<dbReference type="EMBL" id="GL377634">
    <property type="protein sequence ID" value="EFJ13239.1"/>
    <property type="molecule type" value="Genomic_DNA"/>
</dbReference>
<dbReference type="GO" id="GO:0008270">
    <property type="term" value="F:zinc ion binding"/>
    <property type="evidence" value="ECO:0007669"/>
    <property type="project" value="UniProtKB-KW"/>
</dbReference>
<dbReference type="OMA" id="CIDFWLE"/>
<dbReference type="KEGG" id="smo:SELMODRAFT_122663"/>
<dbReference type="InterPro" id="IPR053238">
    <property type="entry name" value="RING-H2_zinc_finger"/>
</dbReference>
<organism evidence="10">
    <name type="scientific">Selaginella moellendorffii</name>
    <name type="common">Spikemoss</name>
    <dbReference type="NCBI Taxonomy" id="88036"/>
    <lineage>
        <taxon>Eukaryota</taxon>
        <taxon>Viridiplantae</taxon>
        <taxon>Streptophyta</taxon>
        <taxon>Embryophyta</taxon>
        <taxon>Tracheophyta</taxon>
        <taxon>Lycopodiopsida</taxon>
        <taxon>Selaginellales</taxon>
        <taxon>Selaginellaceae</taxon>
        <taxon>Selaginella</taxon>
    </lineage>
</organism>
<dbReference type="Gramene" id="EFJ13239">
    <property type="protein sequence ID" value="EFJ13239"/>
    <property type="gene ID" value="SELMODRAFT_122663"/>
</dbReference>
<evidence type="ECO:0000256" key="6">
    <source>
        <dbReference type="ARBA" id="ARBA00024209"/>
    </source>
</evidence>
<proteinExistence type="inferred from homology"/>
<keyword evidence="10" id="KW-1185">Reference proteome</keyword>